<dbReference type="AlphaFoldDB" id="A0A0A9BKJ0"/>
<protein>
    <submittedName>
        <fullName evidence="1">Uncharacterized protein</fullName>
    </submittedName>
</protein>
<reference evidence="1" key="1">
    <citation type="submission" date="2014-09" db="EMBL/GenBank/DDBJ databases">
        <authorList>
            <person name="Magalhaes I.L.F."/>
            <person name="Oliveira U."/>
            <person name="Santos F.R."/>
            <person name="Vidigal T.H.D.A."/>
            <person name="Brescovit A.D."/>
            <person name="Santos A.J."/>
        </authorList>
    </citation>
    <scope>NUCLEOTIDE SEQUENCE</scope>
    <source>
        <tissue evidence="1">Shoot tissue taken approximately 20 cm above the soil surface</tissue>
    </source>
</reference>
<dbReference type="EMBL" id="GBRH01233411">
    <property type="protein sequence ID" value="JAD64484.1"/>
    <property type="molecule type" value="Transcribed_RNA"/>
</dbReference>
<accession>A0A0A9BKJ0</accession>
<reference evidence="1" key="2">
    <citation type="journal article" date="2015" name="Data Brief">
        <title>Shoot transcriptome of the giant reed, Arundo donax.</title>
        <authorList>
            <person name="Barrero R.A."/>
            <person name="Guerrero F.D."/>
            <person name="Moolhuijzen P."/>
            <person name="Goolsby J.A."/>
            <person name="Tidwell J."/>
            <person name="Bellgard S.E."/>
            <person name="Bellgard M.I."/>
        </authorList>
    </citation>
    <scope>NUCLEOTIDE SEQUENCE</scope>
    <source>
        <tissue evidence="1">Shoot tissue taken approximately 20 cm above the soil surface</tissue>
    </source>
</reference>
<sequence length="23" mass="2788">MYCVMLQKQEMQELVSPMLLLLF</sequence>
<organism evidence="1">
    <name type="scientific">Arundo donax</name>
    <name type="common">Giant reed</name>
    <name type="synonym">Donax arundinaceus</name>
    <dbReference type="NCBI Taxonomy" id="35708"/>
    <lineage>
        <taxon>Eukaryota</taxon>
        <taxon>Viridiplantae</taxon>
        <taxon>Streptophyta</taxon>
        <taxon>Embryophyta</taxon>
        <taxon>Tracheophyta</taxon>
        <taxon>Spermatophyta</taxon>
        <taxon>Magnoliopsida</taxon>
        <taxon>Liliopsida</taxon>
        <taxon>Poales</taxon>
        <taxon>Poaceae</taxon>
        <taxon>PACMAD clade</taxon>
        <taxon>Arundinoideae</taxon>
        <taxon>Arundineae</taxon>
        <taxon>Arundo</taxon>
    </lineage>
</organism>
<proteinExistence type="predicted"/>
<name>A0A0A9BKJ0_ARUDO</name>
<evidence type="ECO:0000313" key="1">
    <source>
        <dbReference type="EMBL" id="JAD64484.1"/>
    </source>
</evidence>